<gene>
    <name evidence="1" type="ORF">F0145_06365</name>
</gene>
<accession>A0A5M6DSF9</accession>
<comment type="caution">
    <text evidence="1">The sequence shown here is derived from an EMBL/GenBank/DDBJ whole genome shotgun (WGS) entry which is preliminary data.</text>
</comment>
<dbReference type="AlphaFoldDB" id="A0A5M6DSF9"/>
<protein>
    <recommendedName>
        <fullName evidence="3">PglZ domain-containing protein</fullName>
    </recommendedName>
</protein>
<dbReference type="Proteomes" id="UP000323426">
    <property type="component" value="Unassembled WGS sequence"/>
</dbReference>
<dbReference type="EMBL" id="VWSF01000003">
    <property type="protein sequence ID" value="KAA5548345.1"/>
    <property type="molecule type" value="Genomic_DNA"/>
</dbReference>
<evidence type="ECO:0000313" key="2">
    <source>
        <dbReference type="Proteomes" id="UP000323426"/>
    </source>
</evidence>
<organism evidence="1 2">
    <name type="scientific">Adhaeribacter rhizoryzae</name>
    <dbReference type="NCBI Taxonomy" id="2607907"/>
    <lineage>
        <taxon>Bacteria</taxon>
        <taxon>Pseudomonadati</taxon>
        <taxon>Bacteroidota</taxon>
        <taxon>Cytophagia</taxon>
        <taxon>Cytophagales</taxon>
        <taxon>Hymenobacteraceae</taxon>
        <taxon>Adhaeribacter</taxon>
    </lineage>
</organism>
<reference evidence="1 2" key="1">
    <citation type="submission" date="2019-09" db="EMBL/GenBank/DDBJ databases">
        <title>Genome sequence and assembly of Adhaeribacter sp.</title>
        <authorList>
            <person name="Chhetri G."/>
        </authorList>
    </citation>
    <scope>NUCLEOTIDE SEQUENCE [LARGE SCALE GENOMIC DNA]</scope>
    <source>
        <strain evidence="1 2">DK36</strain>
    </source>
</reference>
<proteinExistence type="predicted"/>
<sequence length="785" mass="85936">MSQTSSQISNALLLDPAGDAPVPTGYMVVDTDVAWLRVAAQVKTHVIAPKIIIRGVDRCNWAYKWWQALGGQTETCTSPTMQLMELCPSLSEIQARQVLADLSTATTAKLPTLEVLLEELYPSFSPHWQELPLHPAATELSKHAAHWLSWLAAQPSTFPAHQLPLVKTVLAAWYLSFPDAAALFPTSPAEAQTILTTWIGYEAPTASSSLAPALAWAKQFPLPVTSWMANAYSAFNQQVVGILSGAPVNAQDQVALSWWQLQTSKAQRPEIRLVALNVLVQQLQSPAFTQAATERLVSELERSSVATNSIVTTLRKLVPPPVPPYPPTEPSSVLQWVTQYYLPYRLWQASHNSNLEAKDKVQKLAEAFSDWFLETYPLKLVGKPAHYQQQYWAKGALQKPSSDEIVLWVIADGLGWGDALTLQQNILNQAAGRLSLAAATPCFGLVPTITSHTKRAVRWAVPLEFTEAAKTKYFAQQPAPPADIRGIDNLAEAVQTAQAGQVLVWQPPQPDSIYHNPGSAQTIRNQAKGSLAGLADSICEAVASVPTNTSVRVLITTDHGRLLSESPRILEPISGFTGHGRAAFRATPPTIKPIPRPEEAVDTDSVRWLDPDPYKLPDWVAIARSDASFKIVNHTGNMRGGTDIFPHGGAWPEEVVVPWIELQSNLAAFLVGGSLIGESRSNRPGKAELSLVNSSSRPGRLRKIEIDIPRLEGLVIEFDELLPGLNKLKKTVELPRWPDTAQAEKTIVTAIFETPDGELHSFVLTADLRNNDLRQTSSNPLDDLI</sequence>
<dbReference type="RefSeq" id="WP_150087477.1">
    <property type="nucleotide sequence ID" value="NZ_VWSF01000003.1"/>
</dbReference>
<keyword evidence="2" id="KW-1185">Reference proteome</keyword>
<evidence type="ECO:0008006" key="3">
    <source>
        <dbReference type="Google" id="ProtNLM"/>
    </source>
</evidence>
<name>A0A5M6DSF9_9BACT</name>
<evidence type="ECO:0000313" key="1">
    <source>
        <dbReference type="EMBL" id="KAA5548345.1"/>
    </source>
</evidence>